<proteinExistence type="predicted"/>
<dbReference type="Pfam" id="PF00621">
    <property type="entry name" value="RhoGEF"/>
    <property type="match status" value="1"/>
</dbReference>
<dbReference type="Proteomes" id="UP000694846">
    <property type="component" value="Unplaced"/>
</dbReference>
<evidence type="ECO:0000313" key="6">
    <source>
        <dbReference type="RefSeq" id="XP_025414785.1"/>
    </source>
</evidence>
<feature type="region of interest" description="Disordered" evidence="3">
    <location>
        <begin position="553"/>
        <end position="664"/>
    </location>
</feature>
<feature type="compositionally biased region" description="Polar residues" evidence="3">
    <location>
        <begin position="515"/>
        <end position="531"/>
    </location>
</feature>
<reference evidence="6" key="1">
    <citation type="submission" date="2025-08" db="UniProtKB">
        <authorList>
            <consortium name="RefSeq"/>
        </authorList>
    </citation>
    <scope>IDENTIFICATION</scope>
    <source>
        <tissue evidence="6">Whole body</tissue>
    </source>
</reference>
<feature type="region of interest" description="Disordered" evidence="3">
    <location>
        <begin position="850"/>
        <end position="881"/>
    </location>
</feature>
<dbReference type="GeneID" id="112686626"/>
<dbReference type="Gene3D" id="1.20.900.10">
    <property type="entry name" value="Dbl homology (DH) domain"/>
    <property type="match status" value="1"/>
</dbReference>
<dbReference type="PANTHER" id="PTHR46006">
    <property type="entry name" value="RHO GUANINE NUCLEOTIDE EXCHANGE FACTOR AT 64C, ISOFORM A"/>
    <property type="match status" value="1"/>
</dbReference>
<dbReference type="PROSITE" id="PS50010">
    <property type="entry name" value="DH_2"/>
    <property type="match status" value="1"/>
</dbReference>
<feature type="region of interest" description="Disordered" evidence="3">
    <location>
        <begin position="396"/>
        <end position="429"/>
    </location>
</feature>
<dbReference type="PANTHER" id="PTHR46006:SF5">
    <property type="entry name" value="DH DOMAIN-CONTAINING PROTEIN"/>
    <property type="match status" value="1"/>
</dbReference>
<evidence type="ECO:0000259" key="4">
    <source>
        <dbReference type="PROSITE" id="PS50010"/>
    </source>
</evidence>
<feature type="region of interest" description="Disordered" evidence="3">
    <location>
        <begin position="214"/>
        <end position="246"/>
    </location>
</feature>
<organism evidence="5 6">
    <name type="scientific">Sipha flava</name>
    <name type="common">yellow sugarcane aphid</name>
    <dbReference type="NCBI Taxonomy" id="143950"/>
    <lineage>
        <taxon>Eukaryota</taxon>
        <taxon>Metazoa</taxon>
        <taxon>Ecdysozoa</taxon>
        <taxon>Arthropoda</taxon>
        <taxon>Hexapoda</taxon>
        <taxon>Insecta</taxon>
        <taxon>Pterygota</taxon>
        <taxon>Neoptera</taxon>
        <taxon>Paraneoptera</taxon>
        <taxon>Hemiptera</taxon>
        <taxon>Sternorrhyncha</taxon>
        <taxon>Aphidomorpha</taxon>
        <taxon>Aphidoidea</taxon>
        <taxon>Aphididae</taxon>
        <taxon>Sipha</taxon>
    </lineage>
</organism>
<gene>
    <name evidence="6" type="primary">LOC112686626</name>
</gene>
<dbReference type="CTD" id="38578"/>
<feature type="region of interest" description="Disordered" evidence="3">
    <location>
        <begin position="515"/>
        <end position="539"/>
    </location>
</feature>
<accession>A0A8B8FWQ8</accession>
<feature type="compositionally biased region" description="Polar residues" evidence="3">
    <location>
        <begin position="557"/>
        <end position="568"/>
    </location>
</feature>
<feature type="compositionally biased region" description="Pro residues" evidence="3">
    <location>
        <begin position="856"/>
        <end position="867"/>
    </location>
</feature>
<feature type="domain" description="DH" evidence="4">
    <location>
        <begin position="1035"/>
        <end position="1228"/>
    </location>
</feature>
<dbReference type="GO" id="GO:0031097">
    <property type="term" value="C:medial cortex"/>
    <property type="evidence" value="ECO:0007669"/>
    <property type="project" value="UniProtKB-ARBA"/>
</dbReference>
<dbReference type="GO" id="GO:0005085">
    <property type="term" value="F:guanyl-nucleotide exchange factor activity"/>
    <property type="evidence" value="ECO:0007669"/>
    <property type="project" value="InterPro"/>
</dbReference>
<feature type="region of interest" description="Disordered" evidence="3">
    <location>
        <begin position="270"/>
        <end position="295"/>
    </location>
</feature>
<comment type="subcellular location">
    <subcellularLocation>
        <location evidence="1">Cytoplasm</location>
    </subcellularLocation>
</comment>
<dbReference type="InterPro" id="IPR000219">
    <property type="entry name" value="DH_dom"/>
</dbReference>
<dbReference type="InterPro" id="IPR035899">
    <property type="entry name" value="DBL_dom_sf"/>
</dbReference>
<evidence type="ECO:0000256" key="3">
    <source>
        <dbReference type="SAM" id="MobiDB-lite"/>
    </source>
</evidence>
<dbReference type="OrthoDB" id="2015333at2759"/>
<feature type="region of interest" description="Disordered" evidence="3">
    <location>
        <begin position="1"/>
        <end position="20"/>
    </location>
</feature>
<feature type="compositionally biased region" description="Polar residues" evidence="3">
    <location>
        <begin position="980"/>
        <end position="996"/>
    </location>
</feature>
<dbReference type="SUPFAM" id="SSF48065">
    <property type="entry name" value="DBL homology domain (DH-domain)"/>
    <property type="match status" value="1"/>
</dbReference>
<name>A0A8B8FWQ8_9HEMI</name>
<keyword evidence="2" id="KW-0963">Cytoplasm</keyword>
<keyword evidence="5" id="KW-1185">Reference proteome</keyword>
<evidence type="ECO:0000313" key="5">
    <source>
        <dbReference type="Proteomes" id="UP000694846"/>
    </source>
</evidence>
<dbReference type="FunFam" id="1.20.900.10:FF:000038">
    <property type="entry name" value="Myosin-M heavy chain"/>
    <property type="match status" value="1"/>
</dbReference>
<feature type="compositionally biased region" description="Basic and acidic residues" evidence="3">
    <location>
        <begin position="586"/>
        <end position="597"/>
    </location>
</feature>
<sequence length="1429" mass="155929">MNNNQLRRQHSITSVQDRRPVTTTAATAIVQCRRTDFGGGGGRGSGGADVRRARATGQSVFYDDDGDTTMAASVAMLERFQQPATAVMATSPGPAMAGADGDHSLRHRHYRNGYRPHHATKYNSVSAGSALSKSMRYADGWLYERDAGGTVGHGRGDGVRNKARSTFLGREHFGPAAAAAAVAAAAAAAAMAANTAPIAVAEDPYERVRKNRMAGATAAAGKLDRKRNRSSSPRTPSPDYDDTVGGSANLMMLSSRRSILECNVNPYDLLRQPDDEDFDDDDVDDDQDDGRPRRLSLKDKFMNRIQDTVVFTKSKSTNVGGFGSFSSNGSVKKTAAADWTTNSGVNIAGHTVRLLKDGKNTTNRKNSSSVWYDDGSASDTLPNTTTTTTATIKNTNNMQDQSPVRPPRRRCKPLSGVGASGPTKRSHSLTTGMTPVLAEIKSILKKPTSLTTDDLSPVRSRTPVALPAAPTCNGMQKKTKKQVQFDIVSDVNEKSNNGPPEPVPEICIENTISTSPISKMTMTPSTKQQQQDNRKDSIGTDVIMAAVERKLKRSLSDRQNSGNGSGSDEVTVFNDTMRIHVRHKARPDTRAAFDRPAEPPPPPPPPAPPVPAQVPPSSPTVTELFLRDESRTDGAASGCANDENRTVVQVSPSQEPGDRAGYPAEPEQKTSILINSSPGLKTSVIIGEGGAAYAASSDNKVTISIGPTKCAGRGGRAVGNYRSNVTVVDRADSRMSEFIRMNYDPVQAARLDVTPHVCGRRSAATSLVSPYRVSEIEKRVPSSDDTESSSESCYASAKEDASYSSATSSSSSSASSLSSSFSSTCSSAAVRNGCVSPAQHNHYDTEPIYEEISESPTPPPLPSCPPPDRVDHHEPATLPSRSIFEGATKYDIINYLVDAKRRCGSLHDTSCHPKFVVVADEHGASESEANGTCNDSGEEYGSGGGGGGSVGGVATLATLQSATVDVAKKATVDIERNDSGVGSETSQSSRSKWQQQHETQHSCEDCDQPVEVQTTDSGIMFAPLVCRKCHKRRAERREIIAEIVETEEKYGRDLDIITEEFYRPMMVAGLLNADQLASVFLNVAELKEHSAALSLKLRDAYEIAVEHGDDDLLTVNIGRLFLEASPSMLHAFQSYCTRQGNAALLLANLEKEKELLRIFLRVSQMENAVLRRMNLNSFLMVPVQRVTKYPLLLARLYKVTPEHHLEARQTLNEARHKIQLHLEHINSLAKDISSTKLWRKIYAINGKRPDSEDLADIKFRKVAVDVLEWSGLGEEIRFAIEGRLLYTQPSDHNWRRGGRTIKLMPINAIIVTLGKPNDNYNPDADDIAFPKQNGIRDASLVLLKEKSGRISLLREPMYLDRCVVCCESDWDDYFELHEITTKDTYILKGQDGEQTKMWYRQLQYHCQTLGCWRKRRNALANIMINRNCT</sequence>
<dbReference type="RefSeq" id="XP_025414785.1">
    <property type="nucleotide sequence ID" value="XM_025559000.1"/>
</dbReference>
<evidence type="ECO:0000256" key="2">
    <source>
        <dbReference type="ARBA" id="ARBA00022490"/>
    </source>
</evidence>
<feature type="compositionally biased region" description="Acidic residues" evidence="3">
    <location>
        <begin position="274"/>
        <end position="288"/>
    </location>
</feature>
<evidence type="ECO:0000256" key="1">
    <source>
        <dbReference type="ARBA" id="ARBA00004496"/>
    </source>
</evidence>
<feature type="region of interest" description="Disordered" evidence="3">
    <location>
        <begin position="923"/>
        <end position="946"/>
    </location>
</feature>
<feature type="compositionally biased region" description="Pro residues" evidence="3">
    <location>
        <begin position="598"/>
        <end position="618"/>
    </location>
</feature>
<protein>
    <submittedName>
        <fullName evidence="6">Uncharacterized protein LOC112686626</fullName>
    </submittedName>
</protein>
<dbReference type="SMART" id="SM00325">
    <property type="entry name" value="RhoGEF"/>
    <property type="match status" value="1"/>
</dbReference>
<dbReference type="InterPro" id="IPR051480">
    <property type="entry name" value="Endocytic_GEF_Adapter"/>
</dbReference>
<feature type="region of interest" description="Disordered" evidence="3">
    <location>
        <begin position="975"/>
        <end position="996"/>
    </location>
</feature>
<dbReference type="CDD" id="cd00160">
    <property type="entry name" value="RhoGEF"/>
    <property type="match status" value="1"/>
</dbReference>
<dbReference type="GO" id="GO:0035025">
    <property type="term" value="P:positive regulation of Rho protein signal transduction"/>
    <property type="evidence" value="ECO:0007669"/>
    <property type="project" value="TreeGrafter"/>
</dbReference>